<protein>
    <submittedName>
        <fullName evidence="1">Uncharacterized protein</fullName>
    </submittedName>
</protein>
<dbReference type="EMBL" id="JACGWN010000009">
    <property type="protein sequence ID" value="KAL0433665.1"/>
    <property type="molecule type" value="Genomic_DNA"/>
</dbReference>
<accession>A0AAW2W060</accession>
<reference evidence="1" key="2">
    <citation type="journal article" date="2024" name="Plant">
        <title>Genomic evolution and insights into agronomic trait innovations of Sesamum species.</title>
        <authorList>
            <person name="Miao H."/>
            <person name="Wang L."/>
            <person name="Qu L."/>
            <person name="Liu H."/>
            <person name="Sun Y."/>
            <person name="Le M."/>
            <person name="Wang Q."/>
            <person name="Wei S."/>
            <person name="Zheng Y."/>
            <person name="Lin W."/>
            <person name="Duan Y."/>
            <person name="Cao H."/>
            <person name="Xiong S."/>
            <person name="Wang X."/>
            <person name="Wei L."/>
            <person name="Li C."/>
            <person name="Ma Q."/>
            <person name="Ju M."/>
            <person name="Zhao R."/>
            <person name="Li G."/>
            <person name="Mu C."/>
            <person name="Tian Q."/>
            <person name="Mei H."/>
            <person name="Zhang T."/>
            <person name="Gao T."/>
            <person name="Zhang H."/>
        </authorList>
    </citation>
    <scope>NUCLEOTIDE SEQUENCE</scope>
    <source>
        <strain evidence="1">KEN1</strain>
    </source>
</reference>
<dbReference type="Pfam" id="PF02992">
    <property type="entry name" value="Transposase_21"/>
    <property type="match status" value="1"/>
</dbReference>
<proteinExistence type="predicted"/>
<sequence>MKSLYAVLRYLPLTPRLQRLYALRAIAEHMTWHATHQMEEDSVCHRSDAEAWRNFDRTYPNFPEESHNVQLRLCIGWFAPHGQYSYLLMLANCTYTLQYPPEYVHEFCERIEWTVPGIKRNESNKNKTQ</sequence>
<name>A0AAW2W060_9LAMI</name>
<organism evidence="1">
    <name type="scientific">Sesamum latifolium</name>
    <dbReference type="NCBI Taxonomy" id="2727402"/>
    <lineage>
        <taxon>Eukaryota</taxon>
        <taxon>Viridiplantae</taxon>
        <taxon>Streptophyta</taxon>
        <taxon>Embryophyta</taxon>
        <taxon>Tracheophyta</taxon>
        <taxon>Spermatophyta</taxon>
        <taxon>Magnoliopsida</taxon>
        <taxon>eudicotyledons</taxon>
        <taxon>Gunneridae</taxon>
        <taxon>Pentapetalae</taxon>
        <taxon>asterids</taxon>
        <taxon>lamiids</taxon>
        <taxon>Lamiales</taxon>
        <taxon>Pedaliaceae</taxon>
        <taxon>Sesamum</taxon>
    </lineage>
</organism>
<gene>
    <name evidence="1" type="ORF">Slati_2700800</name>
</gene>
<dbReference type="InterPro" id="IPR004242">
    <property type="entry name" value="Transposase_21"/>
</dbReference>
<dbReference type="PANTHER" id="PTHR10775:SF185">
    <property type="entry name" value="OS08G0208400 PROTEIN"/>
    <property type="match status" value="1"/>
</dbReference>
<dbReference type="PANTHER" id="PTHR10775">
    <property type="entry name" value="OS08G0208400 PROTEIN"/>
    <property type="match status" value="1"/>
</dbReference>
<comment type="caution">
    <text evidence="1">The sequence shown here is derived from an EMBL/GenBank/DDBJ whole genome shotgun (WGS) entry which is preliminary data.</text>
</comment>
<evidence type="ECO:0000313" key="1">
    <source>
        <dbReference type="EMBL" id="KAL0433665.1"/>
    </source>
</evidence>
<reference evidence="1" key="1">
    <citation type="submission" date="2020-06" db="EMBL/GenBank/DDBJ databases">
        <authorList>
            <person name="Li T."/>
            <person name="Hu X."/>
            <person name="Zhang T."/>
            <person name="Song X."/>
            <person name="Zhang H."/>
            <person name="Dai N."/>
            <person name="Sheng W."/>
            <person name="Hou X."/>
            <person name="Wei L."/>
        </authorList>
    </citation>
    <scope>NUCLEOTIDE SEQUENCE</scope>
    <source>
        <strain evidence="1">KEN1</strain>
        <tissue evidence="1">Leaf</tissue>
    </source>
</reference>
<dbReference type="AlphaFoldDB" id="A0AAW2W060"/>